<dbReference type="PANTHER" id="PTHR43300:SF7">
    <property type="entry name" value="UDP-N-ACETYLBACILLOSAMINE N-ACETYLTRANSFERASE"/>
    <property type="match status" value="1"/>
</dbReference>
<accession>A0ABR8R629</accession>
<dbReference type="SUPFAM" id="SSF51161">
    <property type="entry name" value="Trimeric LpxA-like enzymes"/>
    <property type="match status" value="1"/>
</dbReference>
<dbReference type="InterPro" id="IPR050179">
    <property type="entry name" value="Trans_hexapeptide_repeat"/>
</dbReference>
<sequence>MKKLFIIGSGGFSKQVIEIVEKLNVNEERYKLLGLIDDDENLVGSNIMGYEILGTTDYLKEYSEQNEVFGVIAIANCNVRKLLVKKLTSVNWLNLIHPDAIVSNYIQLGKGNIVCAGVVINPDCYIEDHCHINIGTTMGHDIQMESFVTVMPGSRISGNVTLKDCSMIGTGSTILQGLTIEENVSIGAGAVVTKNTSANGLYKGLPAKRY</sequence>
<proteinExistence type="predicted"/>
<dbReference type="InterPro" id="IPR041561">
    <property type="entry name" value="PglD_N"/>
</dbReference>
<evidence type="ECO:0000259" key="1">
    <source>
        <dbReference type="Pfam" id="PF17836"/>
    </source>
</evidence>
<comment type="caution">
    <text evidence="2">The sequence shown here is derived from an EMBL/GenBank/DDBJ whole genome shotgun (WGS) entry which is preliminary data.</text>
</comment>
<name>A0ABR8R629_9BACI</name>
<protein>
    <submittedName>
        <fullName evidence="2">Acetyltransferase</fullName>
    </submittedName>
</protein>
<dbReference type="Proteomes" id="UP000640786">
    <property type="component" value="Unassembled WGS sequence"/>
</dbReference>
<dbReference type="Gene3D" id="2.160.10.10">
    <property type="entry name" value="Hexapeptide repeat proteins"/>
    <property type="match status" value="1"/>
</dbReference>
<dbReference type="InterPro" id="IPR020019">
    <property type="entry name" value="AcTrfase_PglD-like"/>
</dbReference>
<dbReference type="Pfam" id="PF17836">
    <property type="entry name" value="PglD_N"/>
    <property type="match status" value="1"/>
</dbReference>
<organism evidence="2 3">
    <name type="scientific">Psychrobacillus faecigallinarum</name>
    <dbReference type="NCBI Taxonomy" id="2762235"/>
    <lineage>
        <taxon>Bacteria</taxon>
        <taxon>Bacillati</taxon>
        <taxon>Bacillota</taxon>
        <taxon>Bacilli</taxon>
        <taxon>Bacillales</taxon>
        <taxon>Bacillaceae</taxon>
        <taxon>Psychrobacillus</taxon>
    </lineage>
</organism>
<dbReference type="EMBL" id="JACSQO010000001">
    <property type="protein sequence ID" value="MBD7943254.1"/>
    <property type="molecule type" value="Genomic_DNA"/>
</dbReference>
<reference evidence="2 3" key="1">
    <citation type="submission" date="2020-08" db="EMBL/GenBank/DDBJ databases">
        <title>A Genomic Blueprint of the Chicken Gut Microbiome.</title>
        <authorList>
            <person name="Gilroy R."/>
            <person name="Ravi A."/>
            <person name="Getino M."/>
            <person name="Pursley I."/>
            <person name="Horton D.L."/>
            <person name="Alikhan N.-F."/>
            <person name="Baker D."/>
            <person name="Gharbi K."/>
            <person name="Hall N."/>
            <person name="Watson M."/>
            <person name="Adriaenssens E.M."/>
            <person name="Foster-Nyarko E."/>
            <person name="Jarju S."/>
            <person name="Secka A."/>
            <person name="Antonio M."/>
            <person name="Oren A."/>
            <person name="Chaudhuri R."/>
            <person name="La Ragione R.M."/>
            <person name="Hildebrand F."/>
            <person name="Pallen M.J."/>
        </authorList>
    </citation>
    <scope>NUCLEOTIDE SEQUENCE [LARGE SCALE GENOMIC DNA]</scope>
    <source>
        <strain evidence="2 3">Sa2BUA9</strain>
    </source>
</reference>
<dbReference type="InterPro" id="IPR011004">
    <property type="entry name" value="Trimer_LpxA-like_sf"/>
</dbReference>
<dbReference type="RefSeq" id="WP_144540363.1">
    <property type="nucleotide sequence ID" value="NZ_JACSQO010000001.1"/>
</dbReference>
<dbReference type="PANTHER" id="PTHR43300">
    <property type="entry name" value="ACETYLTRANSFERASE"/>
    <property type="match status" value="1"/>
</dbReference>
<dbReference type="CDD" id="cd03360">
    <property type="entry name" value="LbH_AT_putative"/>
    <property type="match status" value="1"/>
</dbReference>
<evidence type="ECO:0000313" key="3">
    <source>
        <dbReference type="Proteomes" id="UP000640786"/>
    </source>
</evidence>
<keyword evidence="3" id="KW-1185">Reference proteome</keyword>
<dbReference type="NCBIfam" id="TIGR03570">
    <property type="entry name" value="NeuD_NnaD"/>
    <property type="match status" value="1"/>
</dbReference>
<evidence type="ECO:0000313" key="2">
    <source>
        <dbReference type="EMBL" id="MBD7943254.1"/>
    </source>
</evidence>
<feature type="domain" description="PglD N-terminal" evidence="1">
    <location>
        <begin position="3"/>
        <end position="87"/>
    </location>
</feature>
<gene>
    <name evidence="2" type="ORF">H9650_03910</name>
</gene>
<dbReference type="Gene3D" id="3.40.50.20">
    <property type="match status" value="1"/>
</dbReference>